<name>W4FYV0_APHAT</name>
<gene>
    <name evidence="1" type="ORF">H257_12989</name>
</gene>
<dbReference type="EMBL" id="KI913157">
    <property type="protein sequence ID" value="ETV71853.1"/>
    <property type="molecule type" value="Genomic_DNA"/>
</dbReference>
<dbReference type="VEuPathDB" id="FungiDB:H257_12989"/>
<reference evidence="1" key="1">
    <citation type="submission" date="2013-12" db="EMBL/GenBank/DDBJ databases">
        <title>The Genome Sequence of Aphanomyces astaci APO3.</title>
        <authorList>
            <consortium name="The Broad Institute Genomics Platform"/>
            <person name="Russ C."/>
            <person name="Tyler B."/>
            <person name="van West P."/>
            <person name="Dieguez-Uribeondo J."/>
            <person name="Young S.K."/>
            <person name="Zeng Q."/>
            <person name="Gargeya S."/>
            <person name="Fitzgerald M."/>
            <person name="Abouelleil A."/>
            <person name="Alvarado L."/>
            <person name="Chapman S.B."/>
            <person name="Gainer-Dewar J."/>
            <person name="Goldberg J."/>
            <person name="Griggs A."/>
            <person name="Gujja S."/>
            <person name="Hansen M."/>
            <person name="Howarth C."/>
            <person name="Imamovic A."/>
            <person name="Ireland A."/>
            <person name="Larimer J."/>
            <person name="McCowan C."/>
            <person name="Murphy C."/>
            <person name="Pearson M."/>
            <person name="Poon T.W."/>
            <person name="Priest M."/>
            <person name="Roberts A."/>
            <person name="Saif S."/>
            <person name="Shea T."/>
            <person name="Sykes S."/>
            <person name="Wortman J."/>
            <person name="Nusbaum C."/>
            <person name="Birren B."/>
        </authorList>
    </citation>
    <scope>NUCLEOTIDE SEQUENCE [LARGE SCALE GENOMIC DNA]</scope>
    <source>
        <strain evidence="1">APO3</strain>
    </source>
</reference>
<evidence type="ECO:0000313" key="1">
    <source>
        <dbReference type="EMBL" id="ETV71853.1"/>
    </source>
</evidence>
<organism evidence="1">
    <name type="scientific">Aphanomyces astaci</name>
    <name type="common">Crayfish plague agent</name>
    <dbReference type="NCBI Taxonomy" id="112090"/>
    <lineage>
        <taxon>Eukaryota</taxon>
        <taxon>Sar</taxon>
        <taxon>Stramenopiles</taxon>
        <taxon>Oomycota</taxon>
        <taxon>Saprolegniomycetes</taxon>
        <taxon>Saprolegniales</taxon>
        <taxon>Verrucalvaceae</taxon>
        <taxon>Aphanomyces</taxon>
    </lineage>
</organism>
<dbReference type="GeneID" id="20814985"/>
<proteinExistence type="predicted"/>
<protein>
    <submittedName>
        <fullName evidence="1">Uncharacterized protein</fullName>
    </submittedName>
</protein>
<accession>W4FYV0</accession>
<dbReference type="AlphaFoldDB" id="W4FYV0"/>
<dbReference type="RefSeq" id="XP_009838702.1">
    <property type="nucleotide sequence ID" value="XM_009840400.1"/>
</dbReference>
<sequence length="134" mass="16081">MPRQRLLLPQQRHSHQRILQLRSLSLRVLLHALNQRKLQPLHQPLLLPLLTRQRLPLPQHPPMPRQRLLLPQQRHSHQRILQLRSLSLRVLLHALNQRKLQPLHQPLLLPLLTRQRLLLPQHPPLPRQRLLLPQ</sequence>